<evidence type="ECO:0000313" key="1">
    <source>
        <dbReference type="EMBL" id="KAJ8985630.1"/>
    </source>
</evidence>
<protein>
    <recommendedName>
        <fullName evidence="3">Secreted protein</fullName>
    </recommendedName>
</protein>
<sequence>MFVMIKFMCKQRYMRIIFLLFAFSKTGGDWKILRLAGCAGCVHCRLQTTVNGRKLRIRNIIQGTYFEIEYFC</sequence>
<evidence type="ECO:0000313" key="2">
    <source>
        <dbReference type="Proteomes" id="UP001162164"/>
    </source>
</evidence>
<keyword evidence="2" id="KW-1185">Reference proteome</keyword>
<dbReference type="Proteomes" id="UP001162164">
    <property type="component" value="Unassembled WGS sequence"/>
</dbReference>
<reference evidence="1" key="1">
    <citation type="journal article" date="2023" name="Insect Mol. Biol.">
        <title>Genome sequencing provides insights into the evolution of gene families encoding plant cell wall-degrading enzymes in longhorned beetles.</title>
        <authorList>
            <person name="Shin N.R."/>
            <person name="Okamura Y."/>
            <person name="Kirsch R."/>
            <person name="Pauchet Y."/>
        </authorList>
    </citation>
    <scope>NUCLEOTIDE SEQUENCE</scope>
    <source>
        <strain evidence="1">MMC_N1</strain>
    </source>
</reference>
<evidence type="ECO:0008006" key="3">
    <source>
        <dbReference type="Google" id="ProtNLM"/>
    </source>
</evidence>
<comment type="caution">
    <text evidence="1">The sequence shown here is derived from an EMBL/GenBank/DDBJ whole genome shotgun (WGS) entry which is preliminary data.</text>
</comment>
<accession>A0ABQ9K4U9</accession>
<dbReference type="EMBL" id="JAPWTJ010000010">
    <property type="protein sequence ID" value="KAJ8985630.1"/>
    <property type="molecule type" value="Genomic_DNA"/>
</dbReference>
<proteinExistence type="predicted"/>
<name>A0ABQ9K4U9_9CUCU</name>
<gene>
    <name evidence="1" type="ORF">NQ317_015126</name>
</gene>
<organism evidence="1 2">
    <name type="scientific">Molorchus minor</name>
    <dbReference type="NCBI Taxonomy" id="1323400"/>
    <lineage>
        <taxon>Eukaryota</taxon>
        <taxon>Metazoa</taxon>
        <taxon>Ecdysozoa</taxon>
        <taxon>Arthropoda</taxon>
        <taxon>Hexapoda</taxon>
        <taxon>Insecta</taxon>
        <taxon>Pterygota</taxon>
        <taxon>Neoptera</taxon>
        <taxon>Endopterygota</taxon>
        <taxon>Coleoptera</taxon>
        <taxon>Polyphaga</taxon>
        <taxon>Cucujiformia</taxon>
        <taxon>Chrysomeloidea</taxon>
        <taxon>Cerambycidae</taxon>
        <taxon>Lamiinae</taxon>
        <taxon>Monochamini</taxon>
        <taxon>Molorchus</taxon>
    </lineage>
</organism>